<dbReference type="OrthoDB" id="9801717at2"/>
<dbReference type="AlphaFoldDB" id="A0A2W7RIC5"/>
<dbReference type="Gene3D" id="1.10.150.130">
    <property type="match status" value="1"/>
</dbReference>
<reference evidence="8 9" key="1">
    <citation type="submission" date="2018-06" db="EMBL/GenBank/DDBJ databases">
        <title>Genomic Encyclopedia of Archaeal and Bacterial Type Strains, Phase II (KMG-II): from individual species to whole genera.</title>
        <authorList>
            <person name="Goeker M."/>
        </authorList>
    </citation>
    <scope>NUCLEOTIDE SEQUENCE [LARGE SCALE GENOMIC DNA]</scope>
    <source>
        <strain evidence="8 9">DSM 23241</strain>
    </source>
</reference>
<gene>
    <name evidence="8" type="ORF">LX80_02720</name>
</gene>
<evidence type="ECO:0000313" key="9">
    <source>
        <dbReference type="Proteomes" id="UP000249720"/>
    </source>
</evidence>
<sequence length="392" mass="45331">MQHIVLKAIQHQGTECIGIYFNYDIQLNALIKQIAGIRWSKTHSCWYLPYNDSNHELIISTLSPFAFTNELPIKPANKAEGALLKQPVKPMLKAGINQTGIISEENNKALSMLVQHLKLKAYSPSTIKTYKNEFSQLLKTIKQKDVNTLTLDDLRRYMVYVLDKEGISENTAHSRLNALKFYFEQVLGREKFLFEIPRPKKPLLLPKLLNEKELGRLFNALTNKKHKAMLFTAYSAGLRVSEIVALKLSDIDSCRMQILVRQAKGKKDRYVNLSPVLLDILRKYISTYRPKPREYLFESEQTHTCYPTRTVQQIFMNAKRKAGITKDVGVHSLRHSFATHLLDKGTDIRYIKELLGHFDIKTTERYLHVSKRNLVNIISPLDDLMKQESIEW</sequence>
<dbReference type="InterPro" id="IPR013762">
    <property type="entry name" value="Integrase-like_cat_sf"/>
</dbReference>
<organism evidence="8 9">
    <name type="scientific">Hydrotalea sandarakina</name>
    <dbReference type="NCBI Taxonomy" id="1004304"/>
    <lineage>
        <taxon>Bacteria</taxon>
        <taxon>Pseudomonadati</taxon>
        <taxon>Bacteroidota</taxon>
        <taxon>Chitinophagia</taxon>
        <taxon>Chitinophagales</taxon>
        <taxon>Chitinophagaceae</taxon>
        <taxon>Hydrotalea</taxon>
    </lineage>
</organism>
<dbReference type="PANTHER" id="PTHR30349:SF64">
    <property type="entry name" value="PROPHAGE INTEGRASE INTD-RELATED"/>
    <property type="match status" value="1"/>
</dbReference>
<evidence type="ECO:0000256" key="3">
    <source>
        <dbReference type="ARBA" id="ARBA00023125"/>
    </source>
</evidence>
<dbReference type="PANTHER" id="PTHR30349">
    <property type="entry name" value="PHAGE INTEGRASE-RELATED"/>
    <property type="match status" value="1"/>
</dbReference>
<evidence type="ECO:0000256" key="4">
    <source>
        <dbReference type="ARBA" id="ARBA00023172"/>
    </source>
</evidence>
<dbReference type="InterPro" id="IPR004107">
    <property type="entry name" value="Integrase_SAM-like_N"/>
</dbReference>
<dbReference type="InterPro" id="IPR050090">
    <property type="entry name" value="Tyrosine_recombinase_XerCD"/>
</dbReference>
<dbReference type="SUPFAM" id="SSF56349">
    <property type="entry name" value="DNA breaking-rejoining enzymes"/>
    <property type="match status" value="1"/>
</dbReference>
<evidence type="ECO:0000256" key="1">
    <source>
        <dbReference type="ARBA" id="ARBA00008857"/>
    </source>
</evidence>
<dbReference type="GO" id="GO:0006310">
    <property type="term" value="P:DNA recombination"/>
    <property type="evidence" value="ECO:0007669"/>
    <property type="project" value="UniProtKB-KW"/>
</dbReference>
<dbReference type="InterPro" id="IPR010998">
    <property type="entry name" value="Integrase_recombinase_N"/>
</dbReference>
<dbReference type="GO" id="GO:0015074">
    <property type="term" value="P:DNA integration"/>
    <property type="evidence" value="ECO:0007669"/>
    <property type="project" value="UniProtKB-KW"/>
</dbReference>
<accession>A0A2W7RIC5</accession>
<evidence type="ECO:0000313" key="8">
    <source>
        <dbReference type="EMBL" id="PZX60001.1"/>
    </source>
</evidence>
<feature type="domain" description="Tyr recombinase" evidence="6">
    <location>
        <begin position="204"/>
        <end position="379"/>
    </location>
</feature>
<keyword evidence="9" id="KW-1185">Reference proteome</keyword>
<comment type="similarity">
    <text evidence="1">Belongs to the 'phage' integrase family.</text>
</comment>
<proteinExistence type="inferred from homology"/>
<feature type="domain" description="Core-binding (CB)" evidence="7">
    <location>
        <begin position="104"/>
        <end position="187"/>
    </location>
</feature>
<dbReference type="GO" id="GO:0003677">
    <property type="term" value="F:DNA binding"/>
    <property type="evidence" value="ECO:0007669"/>
    <property type="project" value="UniProtKB-UniRule"/>
</dbReference>
<dbReference type="InterPro" id="IPR044068">
    <property type="entry name" value="CB"/>
</dbReference>
<dbReference type="EMBL" id="QKZV01000012">
    <property type="protein sequence ID" value="PZX60001.1"/>
    <property type="molecule type" value="Genomic_DNA"/>
</dbReference>
<keyword evidence="4" id="KW-0233">DNA recombination</keyword>
<name>A0A2W7RIC5_9BACT</name>
<dbReference type="Proteomes" id="UP000249720">
    <property type="component" value="Unassembled WGS sequence"/>
</dbReference>
<dbReference type="InterPro" id="IPR011010">
    <property type="entry name" value="DNA_brk_join_enz"/>
</dbReference>
<dbReference type="Pfam" id="PF13495">
    <property type="entry name" value="Phage_int_SAM_4"/>
    <property type="match status" value="1"/>
</dbReference>
<dbReference type="RefSeq" id="WP_111297197.1">
    <property type="nucleotide sequence ID" value="NZ_QKZV01000012.1"/>
</dbReference>
<protein>
    <submittedName>
        <fullName evidence="8">Site-specific recombinase XerD</fullName>
    </submittedName>
</protein>
<keyword evidence="2" id="KW-0229">DNA integration</keyword>
<comment type="caution">
    <text evidence="8">The sequence shown here is derived from an EMBL/GenBank/DDBJ whole genome shotgun (WGS) entry which is preliminary data.</text>
</comment>
<evidence type="ECO:0000256" key="5">
    <source>
        <dbReference type="PROSITE-ProRule" id="PRU01248"/>
    </source>
</evidence>
<evidence type="ECO:0000259" key="6">
    <source>
        <dbReference type="PROSITE" id="PS51898"/>
    </source>
</evidence>
<dbReference type="Pfam" id="PF00589">
    <property type="entry name" value="Phage_integrase"/>
    <property type="match status" value="1"/>
</dbReference>
<dbReference type="Gene3D" id="1.10.443.10">
    <property type="entry name" value="Intergrase catalytic core"/>
    <property type="match status" value="1"/>
</dbReference>
<dbReference type="PROSITE" id="PS51898">
    <property type="entry name" value="TYR_RECOMBINASE"/>
    <property type="match status" value="1"/>
</dbReference>
<dbReference type="InterPro" id="IPR002104">
    <property type="entry name" value="Integrase_catalytic"/>
</dbReference>
<keyword evidence="3 5" id="KW-0238">DNA-binding</keyword>
<evidence type="ECO:0000259" key="7">
    <source>
        <dbReference type="PROSITE" id="PS51900"/>
    </source>
</evidence>
<evidence type="ECO:0000256" key="2">
    <source>
        <dbReference type="ARBA" id="ARBA00022908"/>
    </source>
</evidence>
<dbReference type="PROSITE" id="PS51900">
    <property type="entry name" value="CB"/>
    <property type="match status" value="1"/>
</dbReference>